<dbReference type="EMBL" id="CAMXCT010006824">
    <property type="protein sequence ID" value="CAI4020667.1"/>
    <property type="molecule type" value="Genomic_DNA"/>
</dbReference>
<organism evidence="5">
    <name type="scientific">Cladocopium goreaui</name>
    <dbReference type="NCBI Taxonomy" id="2562237"/>
    <lineage>
        <taxon>Eukaryota</taxon>
        <taxon>Sar</taxon>
        <taxon>Alveolata</taxon>
        <taxon>Dinophyceae</taxon>
        <taxon>Suessiales</taxon>
        <taxon>Symbiodiniaceae</taxon>
        <taxon>Cladocopium</taxon>
    </lineage>
</organism>
<dbReference type="GO" id="GO:0003723">
    <property type="term" value="F:RNA binding"/>
    <property type="evidence" value="ECO:0007669"/>
    <property type="project" value="InterPro"/>
</dbReference>
<dbReference type="EMBL" id="CAMXCT020006824">
    <property type="protein sequence ID" value="CAL1174042.1"/>
    <property type="molecule type" value="Genomic_DNA"/>
</dbReference>
<dbReference type="PROSITE" id="PS51375">
    <property type="entry name" value="PPR"/>
    <property type="match status" value="1"/>
</dbReference>
<dbReference type="Pfam" id="PF00849">
    <property type="entry name" value="PseudoU_synth_2"/>
    <property type="match status" value="1"/>
</dbReference>
<evidence type="ECO:0000256" key="3">
    <source>
        <dbReference type="SAM" id="MobiDB-lite"/>
    </source>
</evidence>
<evidence type="ECO:0000256" key="1">
    <source>
        <dbReference type="ARBA" id="ARBA00007626"/>
    </source>
</evidence>
<sequence length="1193" mass="132149">MFLQFSRVKISAPTSLAASTDSTACGTRYFFEQIEAVRSERLGPPDPREVAAALKVQSRSSVQKALQLLKTLDKALFQVNTFHSNAILSGCRNWEENLDLLKEFKCNSCADAVSYNCVMNSLKWPITLALVGNLKTLNRNTNNSAKEPQDLTISYNRLISSCKTQDAWKHSLHFLMMEELRPDQFSYMAALDVLQKSKLCLWRRSCHILSSMPAGLVQPDIFSWNSMLASVPDSNWKTDVHLLNSMRSMRFFAPVPDLITYHTALRGEDWRIVLSVLTSTAKQQLKVNVVTLNSVLGSFTTPAWARATVMLDDMASNSILPDVLSFNSYLHTCASGSSGLSNGIWLDALRSYGRHGLKTDSFSVSSAIKVRSQAARSASDVFDTFFSGWQEGLNVLQTAKDAGHRKLAICANVVLKECSEVSAWQAALVLLGIESDEFSLSTVISACEKAFQWPQALFLLHTMPVKDIVCFGAAASACEKGKQWQLALCLLSEMSDRILQPNLFTFNAVISACGHAREWARALSLLQLLGSEADAVSYNAALSAFERASMWQTAVQLFARMRVADVTPDSISFNAVVTACENTRKWEQVLALLVDDSTPGGAQLFTLCTDSVKDESYEGKGPAAQITWRLAKMAQLAMFDISPHNLTRAWRRAAIHAADANISDLGTCLWSMAVLNIQDNAFLLEATRKLRRLLALGHHKQLPLKLLGNLLWALGSLMGSRNSRKPCVVFHETETGGEKVFEIHDVYHTLQQEILRRTEPTGPTEHHDTAVAELTESSATAASILLQTLWASTFSQQLPTSVLAGIKSAVLHLADSLDQREGRRTSKVTSEVTSHVAQPTSDKTEDKTEMMSEESEESEGAKSSMFPSSLSRLKLSKSPEIVKALQQKLVVLKPTGWQVDDSVVDDSKRRLLSCFLRSVLPLSQQQLLGDLKHRRGFLHRLDIPTSGLILVATTYQAYYDLQLQLVSGAMTRDYAVLCHGWSCPTRIEANVHWLEDGPAWLSGSRVLLYGKPAVTLLETVACYHTHHTAAAFSAEPLNTCNEKKTADSNDYSDYSSYNHDEAEGREGREGRAEAEGSSSSASCSSDSASWARAVSFVKIHIVTGRCHQIRLHTAHVGHPVITDARYASAATFQEDRLWCPRNFLHRYCLEFSTEASWTSQTKVEEPLPSDLKLVLARLHRAKGRRKSEKSVFC</sequence>
<feature type="region of interest" description="Disordered" evidence="3">
    <location>
        <begin position="818"/>
        <end position="866"/>
    </location>
</feature>
<evidence type="ECO:0000313" key="8">
    <source>
        <dbReference type="Proteomes" id="UP001152797"/>
    </source>
</evidence>
<evidence type="ECO:0000256" key="2">
    <source>
        <dbReference type="PROSITE-ProRule" id="PRU00708"/>
    </source>
</evidence>
<name>A0A9P1GTB2_9DINO</name>
<dbReference type="AlphaFoldDB" id="A0A9P1GTB2"/>
<accession>A0A9P1GTB2</accession>
<dbReference type="Proteomes" id="UP001152797">
    <property type="component" value="Unassembled WGS sequence"/>
</dbReference>
<dbReference type="InterPro" id="IPR050872">
    <property type="entry name" value="PPR_P_subfamily"/>
</dbReference>
<dbReference type="InterPro" id="IPR011990">
    <property type="entry name" value="TPR-like_helical_dom_sf"/>
</dbReference>
<dbReference type="InterPro" id="IPR002885">
    <property type="entry name" value="PPR_rpt"/>
</dbReference>
<feature type="compositionally biased region" description="Low complexity" evidence="3">
    <location>
        <begin position="1075"/>
        <end position="1085"/>
    </location>
</feature>
<proteinExistence type="inferred from homology"/>
<dbReference type="InterPro" id="IPR006145">
    <property type="entry name" value="PsdUridine_synth_RsuA/RluA"/>
</dbReference>
<feature type="domain" description="Pseudouridine synthase RsuA/RluA-like" evidence="4">
    <location>
        <begin position="890"/>
        <end position="1115"/>
    </location>
</feature>
<gene>
    <name evidence="5" type="ORF">C1SCF055_LOCUS45063</name>
</gene>
<evidence type="ECO:0000259" key="4">
    <source>
        <dbReference type="Pfam" id="PF00849"/>
    </source>
</evidence>
<evidence type="ECO:0000313" key="6">
    <source>
        <dbReference type="EMBL" id="CAL1174042.1"/>
    </source>
</evidence>
<feature type="compositionally biased region" description="Polar residues" evidence="3">
    <location>
        <begin position="827"/>
        <end position="841"/>
    </location>
</feature>
<feature type="repeat" description="PPR" evidence="2">
    <location>
        <begin position="534"/>
        <end position="568"/>
    </location>
</feature>
<dbReference type="EMBL" id="CAMXCT030006824">
    <property type="protein sequence ID" value="CAL4807979.1"/>
    <property type="molecule type" value="Genomic_DNA"/>
</dbReference>
<dbReference type="PANTHER" id="PTHR46128:SF329">
    <property type="entry name" value="MITOCHONDRIAL GROUP I INTRON SPLICING FACTOR DMR1"/>
    <property type="match status" value="1"/>
</dbReference>
<dbReference type="GO" id="GO:0001522">
    <property type="term" value="P:pseudouridine synthesis"/>
    <property type="evidence" value="ECO:0007669"/>
    <property type="project" value="InterPro"/>
</dbReference>
<dbReference type="PANTHER" id="PTHR46128">
    <property type="entry name" value="MITOCHONDRIAL GROUP I INTRON SPLICING FACTOR CCM1"/>
    <property type="match status" value="1"/>
</dbReference>
<feature type="compositionally biased region" description="Low complexity" evidence="3">
    <location>
        <begin position="1048"/>
        <end position="1057"/>
    </location>
</feature>
<evidence type="ECO:0000313" key="7">
    <source>
        <dbReference type="EMBL" id="CAL4807979.1"/>
    </source>
</evidence>
<dbReference type="Pfam" id="PF13812">
    <property type="entry name" value="PPR_3"/>
    <property type="match status" value="2"/>
</dbReference>
<dbReference type="SUPFAM" id="SSF55120">
    <property type="entry name" value="Pseudouridine synthase"/>
    <property type="match status" value="1"/>
</dbReference>
<evidence type="ECO:0000313" key="5">
    <source>
        <dbReference type="EMBL" id="CAI4020667.1"/>
    </source>
</evidence>
<comment type="similarity">
    <text evidence="1">Belongs to the PPR family. P subfamily.</text>
</comment>
<dbReference type="InterPro" id="IPR006224">
    <property type="entry name" value="PsdUridine_synth_RluA-like_CS"/>
</dbReference>
<reference evidence="6" key="2">
    <citation type="submission" date="2024-04" db="EMBL/GenBank/DDBJ databases">
        <authorList>
            <person name="Chen Y."/>
            <person name="Shah S."/>
            <person name="Dougan E. K."/>
            <person name="Thang M."/>
            <person name="Chan C."/>
        </authorList>
    </citation>
    <scope>NUCLEOTIDE SEQUENCE [LARGE SCALE GENOMIC DNA]</scope>
</reference>
<dbReference type="Gene3D" id="1.25.40.10">
    <property type="entry name" value="Tetratricopeptide repeat domain"/>
    <property type="match status" value="3"/>
</dbReference>
<feature type="region of interest" description="Disordered" evidence="3">
    <location>
        <begin position="1046"/>
        <end position="1085"/>
    </location>
</feature>
<dbReference type="Gene3D" id="3.30.2350.10">
    <property type="entry name" value="Pseudouridine synthase"/>
    <property type="match status" value="2"/>
</dbReference>
<reference evidence="5" key="1">
    <citation type="submission" date="2022-10" db="EMBL/GenBank/DDBJ databases">
        <authorList>
            <person name="Chen Y."/>
            <person name="Dougan E. K."/>
            <person name="Chan C."/>
            <person name="Rhodes N."/>
            <person name="Thang M."/>
        </authorList>
    </citation>
    <scope>NUCLEOTIDE SEQUENCE</scope>
</reference>
<dbReference type="GO" id="GO:0009982">
    <property type="term" value="F:pseudouridine synthase activity"/>
    <property type="evidence" value="ECO:0007669"/>
    <property type="project" value="InterPro"/>
</dbReference>
<dbReference type="InterPro" id="IPR020103">
    <property type="entry name" value="PsdUridine_synth_cat_dom_sf"/>
</dbReference>
<feature type="compositionally biased region" description="Basic and acidic residues" evidence="3">
    <location>
        <begin position="1058"/>
        <end position="1074"/>
    </location>
</feature>
<dbReference type="NCBIfam" id="TIGR00756">
    <property type="entry name" value="PPR"/>
    <property type="match status" value="1"/>
</dbReference>
<comment type="caution">
    <text evidence="5">The sequence shown here is derived from an EMBL/GenBank/DDBJ whole genome shotgun (WGS) entry which is preliminary data.</text>
</comment>
<keyword evidence="8" id="KW-1185">Reference proteome</keyword>
<protein>
    <submittedName>
        <fullName evidence="7">Pentatricopeptide repeat-containing protein, chloroplastic</fullName>
    </submittedName>
</protein>
<dbReference type="PROSITE" id="PS01129">
    <property type="entry name" value="PSI_RLU"/>
    <property type="match status" value="1"/>
</dbReference>